<feature type="transmembrane region" description="Helical" evidence="6">
    <location>
        <begin position="405"/>
        <end position="428"/>
    </location>
</feature>
<evidence type="ECO:0000256" key="3">
    <source>
        <dbReference type="ARBA" id="ARBA00022960"/>
    </source>
</evidence>
<feature type="transmembrane region" description="Helical" evidence="6">
    <location>
        <begin position="295"/>
        <end position="319"/>
    </location>
</feature>
<feature type="transmembrane region" description="Helical" evidence="6">
    <location>
        <begin position="12"/>
        <end position="28"/>
    </location>
</feature>
<feature type="transmembrane region" description="Helical" evidence="6">
    <location>
        <begin position="96"/>
        <end position="116"/>
    </location>
</feature>
<feature type="transmembrane region" description="Helical" evidence="6">
    <location>
        <begin position="373"/>
        <end position="393"/>
    </location>
</feature>
<feature type="transmembrane region" description="Helical" evidence="6">
    <location>
        <begin position="122"/>
        <end position="140"/>
    </location>
</feature>
<evidence type="ECO:0000313" key="7">
    <source>
        <dbReference type="EMBL" id="HIW82332.1"/>
    </source>
</evidence>
<evidence type="ECO:0000256" key="2">
    <source>
        <dbReference type="ARBA" id="ARBA00022692"/>
    </source>
</evidence>
<gene>
    <name evidence="7" type="ORF">H9742_12580</name>
</gene>
<reference evidence="7" key="1">
    <citation type="journal article" date="2021" name="PeerJ">
        <title>Extensive microbial diversity within the chicken gut microbiome revealed by metagenomics and culture.</title>
        <authorList>
            <person name="Gilroy R."/>
            <person name="Ravi A."/>
            <person name="Getino M."/>
            <person name="Pursley I."/>
            <person name="Horton D.L."/>
            <person name="Alikhan N.F."/>
            <person name="Baker D."/>
            <person name="Gharbi K."/>
            <person name="Hall N."/>
            <person name="Watson M."/>
            <person name="Adriaenssens E.M."/>
            <person name="Foster-Nyarko E."/>
            <person name="Jarju S."/>
            <person name="Secka A."/>
            <person name="Antonio M."/>
            <person name="Oren A."/>
            <person name="Chaudhuri R.R."/>
            <person name="La Ragione R."/>
            <person name="Hildebrand F."/>
            <person name="Pallen M.J."/>
        </authorList>
    </citation>
    <scope>NUCLEOTIDE SEQUENCE</scope>
    <source>
        <strain evidence="7">CHK195-6426</strain>
    </source>
</reference>
<reference evidence="7" key="2">
    <citation type="submission" date="2021-04" db="EMBL/GenBank/DDBJ databases">
        <authorList>
            <person name="Gilroy R."/>
        </authorList>
    </citation>
    <scope>NUCLEOTIDE SEQUENCE</scope>
    <source>
        <strain evidence="7">CHK195-6426</strain>
    </source>
</reference>
<comment type="subcellular location">
    <subcellularLocation>
        <location evidence="1">Membrane</location>
        <topology evidence="1">Multi-pass membrane protein</topology>
    </subcellularLocation>
</comment>
<feature type="transmembrane region" description="Helical" evidence="6">
    <location>
        <begin position="67"/>
        <end position="89"/>
    </location>
</feature>
<evidence type="ECO:0000256" key="5">
    <source>
        <dbReference type="ARBA" id="ARBA00023136"/>
    </source>
</evidence>
<feature type="transmembrane region" description="Helical" evidence="6">
    <location>
        <begin position="40"/>
        <end position="61"/>
    </location>
</feature>
<comment type="caution">
    <text evidence="7">The sequence shown here is derived from an EMBL/GenBank/DDBJ whole genome shotgun (WGS) entry which is preliminary data.</text>
</comment>
<feature type="transmembrane region" description="Helical" evidence="6">
    <location>
        <begin position="253"/>
        <end position="274"/>
    </location>
</feature>
<keyword evidence="4 6" id="KW-1133">Transmembrane helix</keyword>
<organism evidence="7 8">
    <name type="scientific">Candidatus Acetatifactor stercoripullorum</name>
    <dbReference type="NCBI Taxonomy" id="2838414"/>
    <lineage>
        <taxon>Bacteria</taxon>
        <taxon>Bacillati</taxon>
        <taxon>Bacillota</taxon>
        <taxon>Clostridia</taxon>
        <taxon>Lachnospirales</taxon>
        <taxon>Lachnospiraceae</taxon>
        <taxon>Acetatifactor</taxon>
    </lineage>
</organism>
<feature type="transmembrane region" description="Helical" evidence="6">
    <location>
        <begin position="214"/>
        <end position="247"/>
    </location>
</feature>
<name>A0A9D1UC32_9FIRM</name>
<keyword evidence="5 6" id="KW-0472">Membrane</keyword>
<dbReference type="InterPro" id="IPR001182">
    <property type="entry name" value="FtsW/RodA"/>
</dbReference>
<dbReference type="PANTHER" id="PTHR30474">
    <property type="entry name" value="CELL CYCLE PROTEIN"/>
    <property type="match status" value="1"/>
</dbReference>
<keyword evidence="2 6" id="KW-0812">Transmembrane</keyword>
<dbReference type="AlphaFoldDB" id="A0A9D1UC32"/>
<dbReference type="GO" id="GO:0051301">
    <property type="term" value="P:cell division"/>
    <property type="evidence" value="ECO:0007669"/>
    <property type="project" value="InterPro"/>
</dbReference>
<keyword evidence="3" id="KW-0133">Cell shape</keyword>
<feature type="transmembrane region" description="Helical" evidence="6">
    <location>
        <begin position="190"/>
        <end position="207"/>
    </location>
</feature>
<evidence type="ECO:0000256" key="1">
    <source>
        <dbReference type="ARBA" id="ARBA00004141"/>
    </source>
</evidence>
<sequence length="444" mass="50434">MQEYILELSKYFIAVCMLFYTFECFWVFRYRDEEDQKGSYLRQNIFMFLIQLCCFVDLFLVSREMEYVFFYAFVQIFLLAALILVRTLYENINRLLLNNMCMLTGIGLCIVSRLSFQKAVRQYIIVMISLMISLTIPYLFSKIRFLKKIVWLYGLAGIVLLSAVLILGEVTHGSRISFSLGGITFQPSEFVKILFLFFLAGALWEDISLKRVALTAAVAGVHVVVLVVSRDLGSALIFFIGFVFVVFAATKNYWYLLAGAVGGSAAATLAYFLFDHVRIRVLAWQDPWSYIDNQGYQITQSLFAIGSGGWFGMGLLQGTPTDIPYVDTDFVFSAVCEELGVIFGVCLILVYISCFVMMMEIAVQIHDRFYQMIVYGIGIMYIFQIFLTVGGGIKFIPLTGVTLPFISYGGSSVMTTMIMFFIIQGIYIRLKKEGGRRNGAAERR</sequence>
<feature type="transmembrane region" description="Helical" evidence="6">
    <location>
        <begin position="339"/>
        <end position="361"/>
    </location>
</feature>
<dbReference type="EMBL" id="DXGH01000071">
    <property type="protein sequence ID" value="HIW82332.1"/>
    <property type="molecule type" value="Genomic_DNA"/>
</dbReference>
<evidence type="ECO:0000256" key="4">
    <source>
        <dbReference type="ARBA" id="ARBA00022989"/>
    </source>
</evidence>
<proteinExistence type="predicted"/>
<dbReference type="GO" id="GO:0008360">
    <property type="term" value="P:regulation of cell shape"/>
    <property type="evidence" value="ECO:0007669"/>
    <property type="project" value="UniProtKB-KW"/>
</dbReference>
<feature type="transmembrane region" description="Helical" evidence="6">
    <location>
        <begin position="149"/>
        <end position="170"/>
    </location>
</feature>
<dbReference type="PANTHER" id="PTHR30474:SF3">
    <property type="entry name" value="PEPTIDOGLYCAN GLYCOSYLTRANSFERASE RODA"/>
    <property type="match status" value="1"/>
</dbReference>
<dbReference type="GO" id="GO:0015648">
    <property type="term" value="F:lipid-linked peptidoglycan transporter activity"/>
    <property type="evidence" value="ECO:0007669"/>
    <property type="project" value="TreeGrafter"/>
</dbReference>
<dbReference type="GO" id="GO:0005886">
    <property type="term" value="C:plasma membrane"/>
    <property type="evidence" value="ECO:0007669"/>
    <property type="project" value="TreeGrafter"/>
</dbReference>
<evidence type="ECO:0000256" key="6">
    <source>
        <dbReference type="SAM" id="Phobius"/>
    </source>
</evidence>
<dbReference type="GO" id="GO:0032153">
    <property type="term" value="C:cell division site"/>
    <property type="evidence" value="ECO:0007669"/>
    <property type="project" value="TreeGrafter"/>
</dbReference>
<accession>A0A9D1UC32</accession>
<protein>
    <submittedName>
        <fullName evidence="7">FtsW/RodA/SpoVE family cell cycle protein</fullName>
    </submittedName>
</protein>
<dbReference type="Proteomes" id="UP000824265">
    <property type="component" value="Unassembled WGS sequence"/>
</dbReference>
<evidence type="ECO:0000313" key="8">
    <source>
        <dbReference type="Proteomes" id="UP000824265"/>
    </source>
</evidence>
<dbReference type="Pfam" id="PF01098">
    <property type="entry name" value="FTSW_RODA_SPOVE"/>
    <property type="match status" value="1"/>
</dbReference>